<name>A0AAW9R5K4_9GAMM</name>
<reference evidence="1 2" key="1">
    <citation type="submission" date="2024-02" db="EMBL/GenBank/DDBJ databases">
        <title>A novel Wenzhouxiangellaceae bacterium, isolated from coastal sediments.</title>
        <authorList>
            <person name="Du Z.-J."/>
            <person name="Ye Y.-Q."/>
            <person name="Zhang X.-Y."/>
        </authorList>
    </citation>
    <scope>NUCLEOTIDE SEQUENCE [LARGE SCALE GENOMIC DNA]</scope>
    <source>
        <strain evidence="1 2">CH-27</strain>
    </source>
</reference>
<organism evidence="1 2">
    <name type="scientific">Elongatibacter sediminis</name>
    <dbReference type="NCBI Taxonomy" id="3119006"/>
    <lineage>
        <taxon>Bacteria</taxon>
        <taxon>Pseudomonadati</taxon>
        <taxon>Pseudomonadota</taxon>
        <taxon>Gammaproteobacteria</taxon>
        <taxon>Chromatiales</taxon>
        <taxon>Wenzhouxiangellaceae</taxon>
        <taxon>Elongatibacter</taxon>
    </lineage>
</organism>
<dbReference type="PANTHER" id="PTHR40743">
    <property type="entry name" value="NUCLEOTIDE-DIPHOSPHO-SUGAR TRANSFERASE CONTAINING PROTEIN"/>
    <property type="match status" value="1"/>
</dbReference>
<dbReference type="EMBL" id="JAZHOG010000002">
    <property type="protein sequence ID" value="MEJ8566892.1"/>
    <property type="molecule type" value="Genomic_DNA"/>
</dbReference>
<sequence length="260" mass="30001">MFTSLHLEQNPRRWSEILDCLKQNLDLGAIDEVCVLLEDVPDAPVRHEKLRTKKQFHRPTYEDYLRWVNEIKPAYSDLCIFANSDIYFDNSIAVLGSALKPTQCAVLSRWDANSLAQPSLFDRNDSQDAWVFKGPPKTVRGDFCVGVPRCDNRFLHELREAGYEVINPAFSIRAYHLHEGARTEYDGANLEHFIDPPYAYLWPHNLWSLPRTALHNLRHPEALVSWRLDRRKLTGSLPVRAIRKVLSMLNISDRPAAPKT</sequence>
<keyword evidence="2" id="KW-1185">Reference proteome</keyword>
<comment type="caution">
    <text evidence="1">The sequence shown here is derived from an EMBL/GenBank/DDBJ whole genome shotgun (WGS) entry which is preliminary data.</text>
</comment>
<dbReference type="AlphaFoldDB" id="A0AAW9R5K4"/>
<dbReference type="Proteomes" id="UP001359886">
    <property type="component" value="Unassembled WGS sequence"/>
</dbReference>
<protein>
    <submittedName>
        <fullName evidence="1">Uncharacterized protein</fullName>
    </submittedName>
</protein>
<dbReference type="RefSeq" id="WP_354694210.1">
    <property type="nucleotide sequence ID" value="NZ_JAZHOG010000002.1"/>
</dbReference>
<gene>
    <name evidence="1" type="ORF">V3330_04590</name>
</gene>
<proteinExistence type="predicted"/>
<dbReference type="PANTHER" id="PTHR40743:SF1">
    <property type="entry name" value="POSSIBLE GLYCOSYLTRANSFERASE"/>
    <property type="match status" value="1"/>
</dbReference>
<evidence type="ECO:0000313" key="2">
    <source>
        <dbReference type="Proteomes" id="UP001359886"/>
    </source>
</evidence>
<accession>A0AAW9R5K4</accession>
<evidence type="ECO:0000313" key="1">
    <source>
        <dbReference type="EMBL" id="MEJ8566892.1"/>
    </source>
</evidence>